<evidence type="ECO:0000313" key="1">
    <source>
        <dbReference type="EMBL" id="KIE05751.1"/>
    </source>
</evidence>
<sequence length="57" mass="6574">MQNELRDKYGYTILAIGRAEDEKKKTHAEGKIIDYLLFTEVLQNAEQPIYIGISKLC</sequence>
<keyword evidence="2" id="KW-1185">Reference proteome</keyword>
<comment type="caution">
    <text evidence="1">The sequence shown here is derived from an EMBL/GenBank/DDBJ whole genome shotgun (WGS) entry which is preliminary data.</text>
</comment>
<organism evidence="1 2">
    <name type="scientific">Candidatus Jidaibacter acanthamoebae</name>
    <dbReference type="NCBI Taxonomy" id="86105"/>
    <lineage>
        <taxon>Bacteria</taxon>
        <taxon>Pseudomonadati</taxon>
        <taxon>Pseudomonadota</taxon>
        <taxon>Alphaproteobacteria</taxon>
        <taxon>Rickettsiales</taxon>
        <taxon>Candidatus Midichloriaceae</taxon>
        <taxon>Candidatus Jidaibacter</taxon>
    </lineage>
</organism>
<protein>
    <submittedName>
        <fullName evidence="1">Uncharacterized protein</fullName>
    </submittedName>
</protein>
<reference evidence="1 2" key="1">
    <citation type="submission" date="2014-11" db="EMBL/GenBank/DDBJ databases">
        <title>A Rickettsiales Symbiont of Amoebae With Ancient Features.</title>
        <authorList>
            <person name="Schulz F."/>
            <person name="Martijn J."/>
            <person name="Wascher F."/>
            <person name="Kostanjsek R."/>
            <person name="Ettema T.J."/>
            <person name="Horn M."/>
        </authorList>
    </citation>
    <scope>NUCLEOTIDE SEQUENCE [LARGE SCALE GENOMIC DNA]</scope>
    <source>
        <strain evidence="1 2">UWC36</strain>
    </source>
</reference>
<dbReference type="RefSeq" id="WP_161791780.1">
    <property type="nucleotide sequence ID" value="NZ_JSWE01000077.1"/>
</dbReference>
<dbReference type="AlphaFoldDB" id="A0A0C1N0B4"/>
<dbReference type="Proteomes" id="UP000031258">
    <property type="component" value="Unassembled WGS sequence"/>
</dbReference>
<dbReference type="STRING" id="86105.NF27_DA00150"/>
<proteinExistence type="predicted"/>
<accession>A0A0C1N0B4</accession>
<gene>
    <name evidence="1" type="ORF">NF27_DA00150</name>
</gene>
<name>A0A0C1N0B4_9RICK</name>
<evidence type="ECO:0000313" key="2">
    <source>
        <dbReference type="Proteomes" id="UP000031258"/>
    </source>
</evidence>
<dbReference type="EMBL" id="JSWE01000077">
    <property type="protein sequence ID" value="KIE05751.1"/>
    <property type="molecule type" value="Genomic_DNA"/>
</dbReference>